<dbReference type="Proteomes" id="UP001556631">
    <property type="component" value="Unassembled WGS sequence"/>
</dbReference>
<comment type="caution">
    <text evidence="2">The sequence shown here is derived from an EMBL/GenBank/DDBJ whole genome shotgun (WGS) entry which is preliminary data.</text>
</comment>
<dbReference type="EMBL" id="JBFPJR010000022">
    <property type="protein sequence ID" value="MEX0428567.1"/>
    <property type="molecule type" value="Genomic_DNA"/>
</dbReference>
<sequence>MTDRGFGMDATGLYGTGRTVSRRSTVGGAAARGLLSSLDSARGGHPAVANALSAYVTEHHGFRGRINRKLP</sequence>
<evidence type="ECO:0000256" key="1">
    <source>
        <dbReference type="SAM" id="MobiDB-lite"/>
    </source>
</evidence>
<protein>
    <submittedName>
        <fullName evidence="2">Uncharacterized protein</fullName>
    </submittedName>
</protein>
<gene>
    <name evidence="2" type="ORF">AB3X52_13125</name>
</gene>
<evidence type="ECO:0000313" key="3">
    <source>
        <dbReference type="Proteomes" id="UP001556631"/>
    </source>
</evidence>
<name>A0ABV3T1S6_9ACTN</name>
<accession>A0ABV3T1S6</accession>
<dbReference type="RefSeq" id="WP_367994538.1">
    <property type="nucleotide sequence ID" value="NZ_JBFPJR010000022.1"/>
</dbReference>
<proteinExistence type="predicted"/>
<organism evidence="2 3">
    <name type="scientific">Nocardioides eburneus</name>
    <dbReference type="NCBI Taxonomy" id="3231482"/>
    <lineage>
        <taxon>Bacteria</taxon>
        <taxon>Bacillati</taxon>
        <taxon>Actinomycetota</taxon>
        <taxon>Actinomycetes</taxon>
        <taxon>Propionibacteriales</taxon>
        <taxon>Nocardioidaceae</taxon>
        <taxon>Nocardioides</taxon>
    </lineage>
</organism>
<feature type="region of interest" description="Disordered" evidence="1">
    <location>
        <begin position="1"/>
        <end position="20"/>
    </location>
</feature>
<keyword evidence="3" id="KW-1185">Reference proteome</keyword>
<reference evidence="2 3" key="1">
    <citation type="submission" date="2024-07" db="EMBL/GenBank/DDBJ databases">
        <authorList>
            <person name="Lee S."/>
            <person name="Kang M."/>
        </authorList>
    </citation>
    <scope>NUCLEOTIDE SEQUENCE [LARGE SCALE GENOMIC DNA]</scope>
    <source>
        <strain evidence="2 3">DS6</strain>
    </source>
</reference>
<evidence type="ECO:0000313" key="2">
    <source>
        <dbReference type="EMBL" id="MEX0428567.1"/>
    </source>
</evidence>